<dbReference type="PANTHER" id="PTHR30027:SF3">
    <property type="entry name" value="16S RRNA (URACIL(1498)-N(3))-METHYLTRANSFERASE"/>
    <property type="match status" value="1"/>
</dbReference>
<dbReference type="Proteomes" id="UP000178186">
    <property type="component" value="Unassembled WGS sequence"/>
</dbReference>
<dbReference type="Pfam" id="PF04452">
    <property type="entry name" value="Methyltrans_RNA"/>
    <property type="match status" value="1"/>
</dbReference>
<dbReference type="AlphaFoldDB" id="A0A1G2H3X2"/>
<proteinExistence type="inferred from homology"/>
<gene>
    <name evidence="12" type="ORF">A3H64_02980</name>
</gene>
<dbReference type="InterPro" id="IPR046886">
    <property type="entry name" value="RsmE_MTase_dom"/>
</dbReference>
<dbReference type="InterPro" id="IPR029028">
    <property type="entry name" value="Alpha/beta_knot_MTases"/>
</dbReference>
<comment type="similarity">
    <text evidence="2">Belongs to the RNA methyltransferase RsmE family.</text>
</comment>
<dbReference type="GO" id="GO:0070475">
    <property type="term" value="P:rRNA base methylation"/>
    <property type="evidence" value="ECO:0007669"/>
    <property type="project" value="TreeGrafter"/>
</dbReference>
<keyword evidence="4" id="KW-0963">Cytoplasm</keyword>
<evidence type="ECO:0000256" key="8">
    <source>
        <dbReference type="ARBA" id="ARBA00022691"/>
    </source>
</evidence>
<dbReference type="Gene3D" id="3.40.1280.10">
    <property type="match status" value="1"/>
</dbReference>
<keyword evidence="7" id="KW-0808">Transferase</keyword>
<comment type="catalytic activity">
    <reaction evidence="10">
        <text>uridine(1498) in 16S rRNA + S-adenosyl-L-methionine = N(3)-methyluridine(1498) in 16S rRNA + S-adenosyl-L-homocysteine + H(+)</text>
        <dbReference type="Rhea" id="RHEA:42920"/>
        <dbReference type="Rhea" id="RHEA-COMP:10283"/>
        <dbReference type="Rhea" id="RHEA-COMP:10284"/>
        <dbReference type="ChEBI" id="CHEBI:15378"/>
        <dbReference type="ChEBI" id="CHEBI:57856"/>
        <dbReference type="ChEBI" id="CHEBI:59789"/>
        <dbReference type="ChEBI" id="CHEBI:65315"/>
        <dbReference type="ChEBI" id="CHEBI:74502"/>
        <dbReference type="EC" id="2.1.1.193"/>
    </reaction>
</comment>
<keyword evidence="5" id="KW-0698">rRNA processing</keyword>
<protein>
    <recommendedName>
        <fullName evidence="3">16S rRNA (uracil(1498)-N(3))-methyltransferase</fullName>
        <ecNumber evidence="3">2.1.1.193</ecNumber>
    </recommendedName>
</protein>
<dbReference type="EC" id="2.1.1.193" evidence="3"/>
<sequence>MHRFFTPWQLHEGSLMVDDAVLAHQVRVVLRMKPNDEIILFTDGEASGWDFRFCIERVTDRVLSGHVTERIKNEREPRVYVTLFQAILKKDNLEFIFEKCTEVGVSAFVPILSDRSIKKGLNGDRAQKIVKEASEQSGRAHLPDIQPTMSYRDAVVLAKEAGGLNVLLHEKETRRSLDTAPPTSRRISLFVG</sequence>
<evidence type="ECO:0000256" key="1">
    <source>
        <dbReference type="ARBA" id="ARBA00004496"/>
    </source>
</evidence>
<dbReference type="STRING" id="1802128.A3H64_02980"/>
<dbReference type="GO" id="GO:0005737">
    <property type="term" value="C:cytoplasm"/>
    <property type="evidence" value="ECO:0007669"/>
    <property type="project" value="UniProtKB-SubCell"/>
</dbReference>
<reference evidence="12 13" key="1">
    <citation type="journal article" date="2016" name="Nat. Commun.">
        <title>Thousands of microbial genomes shed light on interconnected biogeochemical processes in an aquifer system.</title>
        <authorList>
            <person name="Anantharaman K."/>
            <person name="Brown C.T."/>
            <person name="Hug L.A."/>
            <person name="Sharon I."/>
            <person name="Castelle C.J."/>
            <person name="Probst A.J."/>
            <person name="Thomas B.C."/>
            <person name="Singh A."/>
            <person name="Wilkins M.J."/>
            <person name="Karaoz U."/>
            <person name="Brodie E.L."/>
            <person name="Williams K.H."/>
            <person name="Hubbard S.S."/>
            <person name="Banfield J.F."/>
        </authorList>
    </citation>
    <scope>NUCLEOTIDE SEQUENCE [LARGE SCALE GENOMIC DNA]</scope>
</reference>
<evidence type="ECO:0000256" key="7">
    <source>
        <dbReference type="ARBA" id="ARBA00022679"/>
    </source>
</evidence>
<evidence type="ECO:0000256" key="10">
    <source>
        <dbReference type="ARBA" id="ARBA00047944"/>
    </source>
</evidence>
<evidence type="ECO:0000313" key="13">
    <source>
        <dbReference type="Proteomes" id="UP000178186"/>
    </source>
</evidence>
<feature type="domain" description="Ribosomal RNA small subunit methyltransferase E methyltransferase" evidence="11">
    <location>
        <begin position="78"/>
        <end position="192"/>
    </location>
</feature>
<evidence type="ECO:0000256" key="4">
    <source>
        <dbReference type="ARBA" id="ARBA00022490"/>
    </source>
</evidence>
<comment type="subcellular location">
    <subcellularLocation>
        <location evidence="1">Cytoplasm</location>
    </subcellularLocation>
</comment>
<evidence type="ECO:0000256" key="2">
    <source>
        <dbReference type="ARBA" id="ARBA00005528"/>
    </source>
</evidence>
<name>A0A1G2H3X2_9BACT</name>
<evidence type="ECO:0000256" key="3">
    <source>
        <dbReference type="ARBA" id="ARBA00012328"/>
    </source>
</evidence>
<accession>A0A1G2H3X2</accession>
<evidence type="ECO:0000256" key="5">
    <source>
        <dbReference type="ARBA" id="ARBA00022552"/>
    </source>
</evidence>
<dbReference type="PANTHER" id="PTHR30027">
    <property type="entry name" value="RIBOSOMAL RNA SMALL SUBUNIT METHYLTRANSFERASE E"/>
    <property type="match status" value="1"/>
</dbReference>
<evidence type="ECO:0000256" key="9">
    <source>
        <dbReference type="ARBA" id="ARBA00025699"/>
    </source>
</evidence>
<dbReference type="EMBL" id="MHNY01000006">
    <property type="protein sequence ID" value="OGZ56678.1"/>
    <property type="molecule type" value="Genomic_DNA"/>
</dbReference>
<evidence type="ECO:0000259" key="11">
    <source>
        <dbReference type="Pfam" id="PF04452"/>
    </source>
</evidence>
<keyword evidence="8" id="KW-0949">S-adenosyl-L-methionine</keyword>
<dbReference type="SUPFAM" id="SSF75217">
    <property type="entry name" value="alpha/beta knot"/>
    <property type="match status" value="1"/>
</dbReference>
<dbReference type="InterPro" id="IPR029026">
    <property type="entry name" value="tRNA_m1G_MTases_N"/>
</dbReference>
<comment type="caution">
    <text evidence="12">The sequence shown here is derived from an EMBL/GenBank/DDBJ whole genome shotgun (WGS) entry which is preliminary data.</text>
</comment>
<evidence type="ECO:0000313" key="12">
    <source>
        <dbReference type="EMBL" id="OGZ56678.1"/>
    </source>
</evidence>
<feature type="non-terminal residue" evidence="12">
    <location>
        <position position="192"/>
    </location>
</feature>
<evidence type="ECO:0000256" key="6">
    <source>
        <dbReference type="ARBA" id="ARBA00022603"/>
    </source>
</evidence>
<comment type="function">
    <text evidence="9">Specifically methylates the N3 position of the uracil ring of uridine 1498 (m3U1498) in 16S rRNA. Acts on the fully assembled 30S ribosomal subunit.</text>
</comment>
<dbReference type="GO" id="GO:0070042">
    <property type="term" value="F:rRNA (uridine-N3-)-methyltransferase activity"/>
    <property type="evidence" value="ECO:0007669"/>
    <property type="project" value="TreeGrafter"/>
</dbReference>
<keyword evidence="6" id="KW-0489">Methyltransferase</keyword>
<organism evidence="12 13">
    <name type="scientific">Candidatus Ryanbacteria bacterium RIFCSPLOWO2_02_FULL_45_11c</name>
    <dbReference type="NCBI Taxonomy" id="1802128"/>
    <lineage>
        <taxon>Bacteria</taxon>
        <taxon>Candidatus Ryaniibacteriota</taxon>
    </lineage>
</organism>
<dbReference type="InterPro" id="IPR006700">
    <property type="entry name" value="RsmE"/>
</dbReference>
<dbReference type="NCBIfam" id="TIGR00046">
    <property type="entry name" value="RsmE family RNA methyltransferase"/>
    <property type="match status" value="1"/>
</dbReference>